<accession>A0ABT8D4Y8</accession>
<keyword evidence="1" id="KW-0472">Membrane</keyword>
<reference evidence="3" key="1">
    <citation type="journal article" date="2019" name="Int. J. Syst. Evol. Microbiol.">
        <title>The Global Catalogue of Microorganisms (GCM) 10K type strain sequencing project: providing services to taxonomists for standard genome sequencing and annotation.</title>
        <authorList>
            <consortium name="The Broad Institute Genomics Platform"/>
            <consortium name="The Broad Institute Genome Sequencing Center for Infectious Disease"/>
            <person name="Wu L."/>
            <person name="Ma J."/>
        </authorList>
    </citation>
    <scope>NUCLEOTIDE SEQUENCE [LARGE SCALE GENOMIC DNA]</scope>
    <source>
        <strain evidence="3">CECT 8482</strain>
    </source>
</reference>
<organism evidence="2 3">
    <name type="scientific">Paracoccus cavernae</name>
    <dbReference type="NCBI Taxonomy" id="1571207"/>
    <lineage>
        <taxon>Bacteria</taxon>
        <taxon>Pseudomonadati</taxon>
        <taxon>Pseudomonadota</taxon>
        <taxon>Alphaproteobacteria</taxon>
        <taxon>Rhodobacterales</taxon>
        <taxon>Paracoccaceae</taxon>
        <taxon>Paracoccus</taxon>
    </lineage>
</organism>
<proteinExistence type="predicted"/>
<feature type="transmembrane region" description="Helical" evidence="1">
    <location>
        <begin position="34"/>
        <end position="51"/>
    </location>
</feature>
<dbReference type="Gene3D" id="1.10.287.470">
    <property type="entry name" value="Helix hairpin bin"/>
    <property type="match status" value="1"/>
</dbReference>
<protein>
    <submittedName>
        <fullName evidence="2">Biotin/lipoyl-binding protein</fullName>
    </submittedName>
</protein>
<dbReference type="Proteomes" id="UP001243846">
    <property type="component" value="Unassembled WGS sequence"/>
</dbReference>
<keyword evidence="3" id="KW-1185">Reference proteome</keyword>
<comment type="caution">
    <text evidence="2">The sequence shown here is derived from an EMBL/GenBank/DDBJ whole genome shotgun (WGS) entry which is preliminary data.</text>
</comment>
<dbReference type="Gene3D" id="2.40.50.100">
    <property type="match status" value="1"/>
</dbReference>
<dbReference type="EMBL" id="JAUFRC010000001">
    <property type="protein sequence ID" value="MDN3711843.1"/>
    <property type="molecule type" value="Genomic_DNA"/>
</dbReference>
<dbReference type="RefSeq" id="WP_377686547.1">
    <property type="nucleotide sequence ID" value="NZ_JBHMDZ010000017.1"/>
</dbReference>
<sequence length="398" mass="42157">MLELLLTSFPVIIRYFQLKRRGEAMSVWNMRTAFFLWGIMAFALFVMIFYFHPKSYSGVLPFRTVSVVAQTNGPVTEVNVRNGQRVSNGDLLFRIENSAQLAELKRAQVGLEALKADEAKAGNQLSAAEASVVEAAASLELTREDLEQATLLADRKVGTQDAVRTLQAEATVGEARLAAAQAQIALVQTELNDSIPARRKSAEAALEAAQAALDKTEVRSFTDGVVTQMVLGAGSPASQLILSPAMVIIPDRDPEVPVRITAGFPQVARAALYEGMPAEIACGANMGLTFKNSVLPAHISSIQPAVAAGQLVPGGQLVEPRAAMTQGSLLVYFELVHPEHASIMLDGSGCIVQTYTNNLPGFGGHVISATGVIKAIGLRLKVWGALISGIGLSGGGGH</sequence>
<dbReference type="SUPFAM" id="SSF111369">
    <property type="entry name" value="HlyD-like secretion proteins"/>
    <property type="match status" value="1"/>
</dbReference>
<name>A0ABT8D4Y8_9RHOB</name>
<dbReference type="InterPro" id="IPR050393">
    <property type="entry name" value="MFP_Efflux_Pump"/>
</dbReference>
<evidence type="ECO:0000313" key="2">
    <source>
        <dbReference type="EMBL" id="MDN3711843.1"/>
    </source>
</evidence>
<dbReference type="PANTHER" id="PTHR30367">
    <property type="entry name" value="P-HYDROXYBENZOIC ACID EFFLUX PUMP SUBUNIT AAEA-RELATED"/>
    <property type="match status" value="1"/>
</dbReference>
<keyword evidence="1" id="KW-0812">Transmembrane</keyword>
<evidence type="ECO:0000256" key="1">
    <source>
        <dbReference type="SAM" id="Phobius"/>
    </source>
</evidence>
<dbReference type="PANTHER" id="PTHR30367:SF12">
    <property type="entry name" value="P-HYDROXYBENZOIC ACID EFFLUX PUMP SUBUNIT AAEA"/>
    <property type="match status" value="1"/>
</dbReference>
<gene>
    <name evidence="2" type="ORF">QWZ10_08405</name>
</gene>
<keyword evidence="1" id="KW-1133">Transmembrane helix</keyword>
<evidence type="ECO:0000313" key="3">
    <source>
        <dbReference type="Proteomes" id="UP001243846"/>
    </source>
</evidence>